<comment type="caution">
    <text evidence="1">The sequence shown here is derived from an EMBL/GenBank/DDBJ whole genome shotgun (WGS) entry which is preliminary data.</text>
</comment>
<gene>
    <name evidence="1" type="ORF">SAMN06297397_2535</name>
</gene>
<reference evidence="1" key="1">
    <citation type="submission" date="2017-04" db="EMBL/GenBank/DDBJ databases">
        <authorList>
            <person name="Varghese N."/>
            <person name="Submissions S."/>
        </authorList>
    </citation>
    <scope>NUCLEOTIDE SEQUENCE</scope>
    <source>
        <strain evidence="1">WTE2008</strain>
    </source>
</reference>
<evidence type="ECO:0000313" key="1">
    <source>
        <dbReference type="EMBL" id="SMC79510.1"/>
    </source>
</evidence>
<keyword evidence="2" id="KW-1185">Reference proteome</keyword>
<dbReference type="Proteomes" id="UP000192328">
    <property type="component" value="Unassembled WGS sequence"/>
</dbReference>
<dbReference type="EMBL" id="FWXZ01000006">
    <property type="protein sequence ID" value="SMC79510.1"/>
    <property type="molecule type" value="Genomic_DNA"/>
</dbReference>
<protein>
    <submittedName>
        <fullName evidence="1">3'-5' exoribonuclease</fullName>
    </submittedName>
</protein>
<evidence type="ECO:0000313" key="2">
    <source>
        <dbReference type="Proteomes" id="UP000192328"/>
    </source>
</evidence>
<name>A0AC61PNR5_9FIRM</name>
<proteinExistence type="predicted"/>
<accession>A0AC61PNR5</accession>
<organism evidence="1 2">
    <name type="scientific">Aristaeella lactis</name>
    <dbReference type="NCBI Taxonomy" id="3046383"/>
    <lineage>
        <taxon>Bacteria</taxon>
        <taxon>Bacillati</taxon>
        <taxon>Bacillota</taxon>
        <taxon>Clostridia</taxon>
        <taxon>Eubacteriales</taxon>
        <taxon>Aristaeellaceae</taxon>
        <taxon>Aristaeella</taxon>
    </lineage>
</organism>
<sequence length="319" mass="36480">MDQYSVCTLQRDMRFEGFLLIRSAEKRKDSKGSDYVDMNLTDRTGEINCKIWNWDPLAETPEAGQPIKVRGTIQEYNGRLQLRVEKWRLSTDEDPVDMNVLVPCAPRKPEDMLADINETVESFKSEDLKKLTRGMLGIAGDRLNWFPAAQRMHHAERSGLLHHTTDMLRLAKALLEIYPWLNRDLLLAGVIIHDLGKIDEMKSDQTGNVTDYTRDGQLLGHLVRGITNLNRVAEETGVTGECLILLEHMLLSHHGESEYGSPKPPMFAEAEALHWIDMMDARMNTMKTVTDKTPPGAFSEKIFSLDRRVYHPLYEEESI</sequence>